<keyword evidence="2 4" id="KW-0863">Zinc-finger</keyword>
<evidence type="ECO:0000256" key="5">
    <source>
        <dbReference type="SAM" id="MobiDB-lite"/>
    </source>
</evidence>
<dbReference type="PROSITE" id="PS01358">
    <property type="entry name" value="ZF_RANBP2_1"/>
    <property type="match status" value="1"/>
</dbReference>
<evidence type="ECO:0000259" key="6">
    <source>
        <dbReference type="PROSITE" id="PS50199"/>
    </source>
</evidence>
<gene>
    <name evidence="7" type="ORF">PCOR1329_LOCUS68343</name>
</gene>
<feature type="compositionally biased region" description="Basic residues" evidence="5">
    <location>
        <begin position="179"/>
        <end position="188"/>
    </location>
</feature>
<dbReference type="PROSITE" id="PS50199">
    <property type="entry name" value="ZF_RANBP2_2"/>
    <property type="match status" value="1"/>
</dbReference>
<feature type="region of interest" description="Disordered" evidence="5">
    <location>
        <begin position="163"/>
        <end position="224"/>
    </location>
</feature>
<dbReference type="EMBL" id="CAUYUJ010018911">
    <property type="protein sequence ID" value="CAK0887226.1"/>
    <property type="molecule type" value="Genomic_DNA"/>
</dbReference>
<dbReference type="InterPro" id="IPR036443">
    <property type="entry name" value="Znf_RanBP2_sf"/>
</dbReference>
<feature type="compositionally biased region" description="Low complexity" evidence="5">
    <location>
        <begin position="189"/>
        <end position="224"/>
    </location>
</feature>
<protein>
    <recommendedName>
        <fullName evidence="6">RanBP2-type domain-containing protein</fullName>
    </recommendedName>
</protein>
<feature type="region of interest" description="Disordered" evidence="5">
    <location>
        <begin position="345"/>
        <end position="377"/>
    </location>
</feature>
<organism evidence="7 8">
    <name type="scientific">Prorocentrum cordatum</name>
    <dbReference type="NCBI Taxonomy" id="2364126"/>
    <lineage>
        <taxon>Eukaryota</taxon>
        <taxon>Sar</taxon>
        <taxon>Alveolata</taxon>
        <taxon>Dinophyceae</taxon>
        <taxon>Prorocentrales</taxon>
        <taxon>Prorocentraceae</taxon>
        <taxon>Prorocentrum</taxon>
    </lineage>
</organism>
<dbReference type="Gene3D" id="2.30.30.380">
    <property type="entry name" value="Zn-finger domain of Sec23/24"/>
    <property type="match status" value="1"/>
</dbReference>
<evidence type="ECO:0000313" key="7">
    <source>
        <dbReference type="EMBL" id="CAK0887226.1"/>
    </source>
</evidence>
<evidence type="ECO:0000256" key="4">
    <source>
        <dbReference type="PROSITE-ProRule" id="PRU00322"/>
    </source>
</evidence>
<evidence type="ECO:0000313" key="8">
    <source>
        <dbReference type="Proteomes" id="UP001189429"/>
    </source>
</evidence>
<dbReference type="Proteomes" id="UP001189429">
    <property type="component" value="Unassembled WGS sequence"/>
</dbReference>
<keyword evidence="8" id="KW-1185">Reference proteome</keyword>
<feature type="domain" description="RanBP2-type" evidence="6">
    <location>
        <begin position="241"/>
        <end position="270"/>
    </location>
</feature>
<evidence type="ECO:0000256" key="2">
    <source>
        <dbReference type="ARBA" id="ARBA00022771"/>
    </source>
</evidence>
<accession>A0ABN9WKX4</accession>
<evidence type="ECO:0000256" key="1">
    <source>
        <dbReference type="ARBA" id="ARBA00022723"/>
    </source>
</evidence>
<feature type="non-terminal residue" evidence="7">
    <location>
        <position position="469"/>
    </location>
</feature>
<comment type="caution">
    <text evidence="7">The sequence shown here is derived from an EMBL/GenBank/DDBJ whole genome shotgun (WGS) entry which is preliminary data.</text>
</comment>
<feature type="region of interest" description="Disordered" evidence="5">
    <location>
        <begin position="42"/>
        <end position="62"/>
    </location>
</feature>
<keyword evidence="3" id="KW-0862">Zinc</keyword>
<feature type="compositionally biased region" description="Low complexity" evidence="5">
    <location>
        <begin position="363"/>
        <end position="372"/>
    </location>
</feature>
<sequence>MVDLFADSLDLPTLRPTTEDLFTLRAKTETLVDGVTSAAPARGDADACGGVEPEDGGSAMLTDETSEADLGTFQVPVIPGLTAADVVRVGRSIHQAQQLLRSGSITGFQRSPEGGFVAQVSGSTPGISYSVRVPFTVAPRVMCLSCWAGAPASCAALAKLAGPMGPPTRPPGWAEPAGRRRRSRRAGRRTPAAADAPAGLGEAPPAAADAPAGLGEAPPAAASPAGTDAALAVGAGLAASEAAGWSCEACTFRNGPAAAVCEMCDNPRGAAGMPSEQAMRPSTPFASHWGALGAPEAAPRGRGRGRGRGLAVEPAPPACADHALREGALSAGGAIAPAGADPCGAAAARGAPPPCAWHREPTAPRQHAAAAAEPEEDDVDDWLNDGGAAAVVAGRAWNGTWAAPQARPECHDAARALPSGAAAARVENTSWAVRGAGAAGSSPRCGRQAWFQRLFREAGPPHVRGRFPG</sequence>
<name>A0ABN9WKX4_9DINO</name>
<evidence type="ECO:0000256" key="3">
    <source>
        <dbReference type="ARBA" id="ARBA00022833"/>
    </source>
</evidence>
<keyword evidence="1" id="KW-0479">Metal-binding</keyword>
<dbReference type="InterPro" id="IPR001876">
    <property type="entry name" value="Znf_RanBP2"/>
</dbReference>
<reference evidence="7" key="1">
    <citation type="submission" date="2023-10" db="EMBL/GenBank/DDBJ databases">
        <authorList>
            <person name="Chen Y."/>
            <person name="Shah S."/>
            <person name="Dougan E. K."/>
            <person name="Thang M."/>
            <person name="Chan C."/>
        </authorList>
    </citation>
    <scope>NUCLEOTIDE SEQUENCE [LARGE SCALE GENOMIC DNA]</scope>
</reference>
<proteinExistence type="predicted"/>
<dbReference type="SUPFAM" id="SSF90209">
    <property type="entry name" value="Ran binding protein zinc finger-like"/>
    <property type="match status" value="1"/>
</dbReference>
<dbReference type="SMART" id="SM00547">
    <property type="entry name" value="ZnF_RBZ"/>
    <property type="match status" value="1"/>
</dbReference>